<accession>A0A852U7G9</accession>
<gene>
    <name evidence="7" type="primary">serS</name>
    <name evidence="12" type="ORF">HDA32_005943</name>
</gene>
<dbReference type="RefSeq" id="WP_179646237.1">
    <property type="nucleotide sequence ID" value="NZ_BAAAYY010000005.1"/>
</dbReference>
<dbReference type="Pfam" id="PF02403">
    <property type="entry name" value="Seryl_tRNA_N"/>
    <property type="match status" value="1"/>
</dbReference>
<dbReference type="EMBL" id="JACCCC010000001">
    <property type="protein sequence ID" value="NYE50823.1"/>
    <property type="molecule type" value="Genomic_DNA"/>
</dbReference>
<comment type="catalytic activity">
    <reaction evidence="7">
        <text>tRNA(Ser) + L-serine + ATP = L-seryl-tRNA(Ser) + AMP + diphosphate + H(+)</text>
        <dbReference type="Rhea" id="RHEA:12292"/>
        <dbReference type="Rhea" id="RHEA-COMP:9669"/>
        <dbReference type="Rhea" id="RHEA-COMP:9703"/>
        <dbReference type="ChEBI" id="CHEBI:15378"/>
        <dbReference type="ChEBI" id="CHEBI:30616"/>
        <dbReference type="ChEBI" id="CHEBI:33019"/>
        <dbReference type="ChEBI" id="CHEBI:33384"/>
        <dbReference type="ChEBI" id="CHEBI:78442"/>
        <dbReference type="ChEBI" id="CHEBI:78533"/>
        <dbReference type="ChEBI" id="CHEBI:456215"/>
        <dbReference type="EC" id="6.1.1.11"/>
    </reaction>
</comment>
<dbReference type="InterPro" id="IPR002314">
    <property type="entry name" value="aa-tRNA-synt_IIb"/>
</dbReference>
<keyword evidence="10" id="KW-0175">Coiled coil</keyword>
<evidence type="ECO:0000256" key="1">
    <source>
        <dbReference type="ARBA" id="ARBA00022490"/>
    </source>
</evidence>
<feature type="binding site" evidence="7 9">
    <location>
        <begin position="345"/>
        <end position="348"/>
    </location>
    <ligand>
        <name>ATP</name>
        <dbReference type="ChEBI" id="CHEBI:30616"/>
    </ligand>
</feature>
<dbReference type="PROSITE" id="PS50862">
    <property type="entry name" value="AA_TRNA_LIGASE_II"/>
    <property type="match status" value="1"/>
</dbReference>
<dbReference type="InterPro" id="IPR033729">
    <property type="entry name" value="SerRS_core"/>
</dbReference>
<feature type="binding site" evidence="7">
    <location>
        <position position="380"/>
    </location>
    <ligand>
        <name>L-serine</name>
        <dbReference type="ChEBI" id="CHEBI:33384"/>
    </ligand>
</feature>
<keyword evidence="4 7" id="KW-0067">ATP-binding</keyword>
<evidence type="ECO:0000256" key="7">
    <source>
        <dbReference type="HAMAP-Rule" id="MF_00176"/>
    </source>
</evidence>
<evidence type="ECO:0000313" key="13">
    <source>
        <dbReference type="Proteomes" id="UP000589036"/>
    </source>
</evidence>
<dbReference type="SUPFAM" id="SSF46589">
    <property type="entry name" value="tRNA-binding arm"/>
    <property type="match status" value="1"/>
</dbReference>
<comment type="caution">
    <text evidence="12">The sequence shown here is derived from an EMBL/GenBank/DDBJ whole genome shotgun (WGS) entry which is preliminary data.</text>
</comment>
<dbReference type="Pfam" id="PF00587">
    <property type="entry name" value="tRNA-synt_2b"/>
    <property type="match status" value="1"/>
</dbReference>
<dbReference type="InterPro" id="IPR042103">
    <property type="entry name" value="SerRS_1_N_sf"/>
</dbReference>
<feature type="coiled-coil region" evidence="10">
    <location>
        <begin position="67"/>
        <end position="101"/>
    </location>
</feature>
<keyword evidence="1 7" id="KW-0963">Cytoplasm</keyword>
<name>A0A852U7G9_9ACTN</name>
<dbReference type="InterPro" id="IPR006195">
    <property type="entry name" value="aa-tRNA-synth_II"/>
</dbReference>
<comment type="pathway">
    <text evidence="7">Aminoacyl-tRNA biosynthesis; selenocysteinyl-tRNA(Sec) biosynthesis; L-seryl-tRNA(Sec) from L-serine and tRNA(Sec): step 1/1.</text>
</comment>
<dbReference type="CDD" id="cd00770">
    <property type="entry name" value="SerRS_core"/>
    <property type="match status" value="1"/>
</dbReference>
<keyword evidence="13" id="KW-1185">Reference proteome</keyword>
<dbReference type="InterPro" id="IPR002317">
    <property type="entry name" value="Ser-tRNA-ligase_type_1"/>
</dbReference>
<dbReference type="EC" id="6.1.1.11" evidence="7"/>
<dbReference type="GO" id="GO:0005737">
    <property type="term" value="C:cytoplasm"/>
    <property type="evidence" value="ECO:0007669"/>
    <property type="project" value="UniProtKB-SubCell"/>
</dbReference>
<dbReference type="NCBIfam" id="TIGR00414">
    <property type="entry name" value="serS"/>
    <property type="match status" value="1"/>
</dbReference>
<dbReference type="GO" id="GO:0016260">
    <property type="term" value="P:selenocysteine biosynthetic process"/>
    <property type="evidence" value="ECO:0007669"/>
    <property type="project" value="UniProtKB-UniRule"/>
</dbReference>
<feature type="binding site" evidence="8">
    <location>
        <position position="378"/>
    </location>
    <ligand>
        <name>L-serine</name>
        <dbReference type="ChEBI" id="CHEBI:33384"/>
    </ligand>
</feature>
<dbReference type="AlphaFoldDB" id="A0A852U7G9"/>
<evidence type="ECO:0000256" key="6">
    <source>
        <dbReference type="ARBA" id="ARBA00023146"/>
    </source>
</evidence>
<comment type="domain">
    <text evidence="7">Consists of two distinct domains, a catalytic core and a N-terminal extension that is involved in tRNA binding.</text>
</comment>
<dbReference type="Proteomes" id="UP000589036">
    <property type="component" value="Unassembled WGS sequence"/>
</dbReference>
<evidence type="ECO:0000259" key="11">
    <source>
        <dbReference type="PROSITE" id="PS50862"/>
    </source>
</evidence>
<evidence type="ECO:0000313" key="12">
    <source>
        <dbReference type="EMBL" id="NYE50823.1"/>
    </source>
</evidence>
<feature type="site" description="Important for serine binding" evidence="8">
    <location>
        <position position="380"/>
    </location>
</feature>
<keyword evidence="3 7" id="KW-0547">Nucleotide-binding</keyword>
<keyword evidence="5 7" id="KW-0648">Protein biosynthesis</keyword>
<feature type="binding site" evidence="7">
    <location>
        <position position="274"/>
    </location>
    <ligand>
        <name>ATP</name>
        <dbReference type="ChEBI" id="CHEBI:30616"/>
    </ligand>
</feature>
<keyword evidence="2 7" id="KW-0436">Ligase</keyword>
<dbReference type="PANTHER" id="PTHR11778">
    <property type="entry name" value="SERYL-TRNA SYNTHETASE"/>
    <property type="match status" value="1"/>
</dbReference>
<dbReference type="InterPro" id="IPR045864">
    <property type="entry name" value="aa-tRNA-synth_II/BPL/LPL"/>
</dbReference>
<dbReference type="InterPro" id="IPR010978">
    <property type="entry name" value="tRNA-bd_arm"/>
</dbReference>
<dbReference type="PIRSF" id="PIRSF001529">
    <property type="entry name" value="Ser-tRNA-synth_IIa"/>
    <property type="match status" value="1"/>
</dbReference>
<evidence type="ECO:0000256" key="3">
    <source>
        <dbReference type="ARBA" id="ARBA00022741"/>
    </source>
</evidence>
<dbReference type="HAMAP" id="MF_00176">
    <property type="entry name" value="Ser_tRNA_synth_type1"/>
    <property type="match status" value="1"/>
</dbReference>
<sequence>MIDLRALRDDPDRLRVSQRARGEDESVVDRLLDLDSRRRAALTRFESLRAEQKTVGKSVSKASPEEREELLVRAKSLAANVKEAEAEAERLAGELDSLLASVPNLVEEGAPEGGVDDFTVVEESGTPRAFDFAPRDHLELGEMLGAIDMDRGAKVSGARFYFLTGVGAMLELGLLTMAMQRAVADGFTPMVPPVLVKSETMEGTGFLGEHSAEVYHLPADDLYLVGTSEVPLAGYHAGEILPADALPNRYIGWSSCFRREAGSYGKDTRGIIRVHQFNKVEMFVYTHPEQAHEEHLRLLAWERRMLDDLELPYRVVDIAGGDLGTSAARKYDCEAWIPTQGRYRELTSTSNCTDFQARRLNIRYRDGEGRPRFAATLNGTLATTRWIVAILENHQQEDGSVIVPEALRPFVGRDVLEPVDKK</sequence>
<comment type="subunit">
    <text evidence="7">Homodimer. The tRNA molecule binds across the dimer.</text>
</comment>
<feature type="binding site" evidence="8">
    <location>
        <position position="227"/>
    </location>
    <ligand>
        <name>L-serine</name>
        <dbReference type="ChEBI" id="CHEBI:33384"/>
    </ligand>
</feature>
<feature type="binding site" evidence="7 9">
    <location>
        <begin position="258"/>
        <end position="260"/>
    </location>
    <ligand>
        <name>ATP</name>
        <dbReference type="ChEBI" id="CHEBI:30616"/>
    </ligand>
</feature>
<dbReference type="GO" id="GO:0006434">
    <property type="term" value="P:seryl-tRNA aminoacylation"/>
    <property type="evidence" value="ECO:0007669"/>
    <property type="project" value="UniProtKB-UniRule"/>
</dbReference>
<evidence type="ECO:0000256" key="9">
    <source>
        <dbReference type="PIRSR" id="PIRSR001529-2"/>
    </source>
</evidence>
<dbReference type="UniPathway" id="UPA00906">
    <property type="reaction ID" value="UER00895"/>
</dbReference>
<feature type="binding site" evidence="9">
    <location>
        <begin position="274"/>
        <end position="277"/>
    </location>
    <ligand>
        <name>ATP</name>
        <dbReference type="ChEBI" id="CHEBI:30616"/>
    </ligand>
</feature>
<evidence type="ECO:0000256" key="2">
    <source>
        <dbReference type="ARBA" id="ARBA00022598"/>
    </source>
</evidence>
<evidence type="ECO:0000256" key="4">
    <source>
        <dbReference type="ARBA" id="ARBA00022840"/>
    </source>
</evidence>
<organism evidence="12 13">
    <name type="scientific">Spinactinospora alkalitolerans</name>
    <dbReference type="NCBI Taxonomy" id="687207"/>
    <lineage>
        <taxon>Bacteria</taxon>
        <taxon>Bacillati</taxon>
        <taxon>Actinomycetota</taxon>
        <taxon>Actinomycetes</taxon>
        <taxon>Streptosporangiales</taxon>
        <taxon>Nocardiopsidaceae</taxon>
        <taxon>Spinactinospora</taxon>
    </lineage>
</organism>
<feature type="binding site" evidence="7">
    <location>
        <begin position="227"/>
        <end position="229"/>
    </location>
    <ligand>
        <name>L-serine</name>
        <dbReference type="ChEBI" id="CHEBI:33384"/>
    </ligand>
</feature>
<dbReference type="GO" id="GO:0004828">
    <property type="term" value="F:serine-tRNA ligase activity"/>
    <property type="evidence" value="ECO:0007669"/>
    <property type="project" value="UniProtKB-UniRule"/>
</dbReference>
<comment type="similarity">
    <text evidence="7">Belongs to the class-II aminoacyl-tRNA synthetase family. Type-1 seryl-tRNA synthetase subfamily.</text>
</comment>
<evidence type="ECO:0000256" key="10">
    <source>
        <dbReference type="SAM" id="Coils"/>
    </source>
</evidence>
<dbReference type="SUPFAM" id="SSF55681">
    <property type="entry name" value="Class II aaRS and biotin synthetases"/>
    <property type="match status" value="1"/>
</dbReference>
<reference evidence="12 13" key="1">
    <citation type="submission" date="2020-07" db="EMBL/GenBank/DDBJ databases">
        <title>Sequencing the genomes of 1000 actinobacteria strains.</title>
        <authorList>
            <person name="Klenk H.-P."/>
        </authorList>
    </citation>
    <scope>NUCLEOTIDE SEQUENCE [LARGE SCALE GENOMIC DNA]</scope>
    <source>
        <strain evidence="12 13">CXB654</strain>
    </source>
</reference>
<protein>
    <recommendedName>
        <fullName evidence="7">Serine--tRNA ligase</fullName>
        <ecNumber evidence="7">6.1.1.11</ecNumber>
    </recommendedName>
    <alternativeName>
        <fullName evidence="7">Seryl-tRNA synthetase</fullName>
        <shortName evidence="7">SerRS</shortName>
    </alternativeName>
    <alternativeName>
        <fullName evidence="7">Seryl-tRNA(Ser/Sec) synthetase</fullName>
    </alternativeName>
</protein>
<dbReference type="Gene3D" id="1.10.287.40">
    <property type="entry name" value="Serine-tRNA synthetase, tRNA binding domain"/>
    <property type="match status" value="1"/>
</dbReference>
<dbReference type="PRINTS" id="PR00981">
    <property type="entry name" value="TRNASYNTHSER"/>
</dbReference>
<dbReference type="InterPro" id="IPR015866">
    <property type="entry name" value="Ser-tRNA-synth_1_N"/>
</dbReference>
<dbReference type="Gene3D" id="3.30.930.10">
    <property type="entry name" value="Bira Bifunctional Protein, Domain 2"/>
    <property type="match status" value="1"/>
</dbReference>
<comment type="subcellular location">
    <subcellularLocation>
        <location evidence="7">Cytoplasm</location>
    </subcellularLocation>
</comment>
<proteinExistence type="inferred from homology"/>
<dbReference type="FunFam" id="1.10.287.40:FF:000004">
    <property type="entry name" value="Serine--tRNA ligase"/>
    <property type="match status" value="1"/>
</dbReference>
<comment type="catalytic activity">
    <reaction evidence="7">
        <text>tRNA(Sec) + L-serine + ATP = L-seryl-tRNA(Sec) + AMP + diphosphate + H(+)</text>
        <dbReference type="Rhea" id="RHEA:42580"/>
        <dbReference type="Rhea" id="RHEA-COMP:9742"/>
        <dbReference type="Rhea" id="RHEA-COMP:10128"/>
        <dbReference type="ChEBI" id="CHEBI:15378"/>
        <dbReference type="ChEBI" id="CHEBI:30616"/>
        <dbReference type="ChEBI" id="CHEBI:33019"/>
        <dbReference type="ChEBI" id="CHEBI:33384"/>
        <dbReference type="ChEBI" id="CHEBI:78442"/>
        <dbReference type="ChEBI" id="CHEBI:78533"/>
        <dbReference type="ChEBI" id="CHEBI:456215"/>
        <dbReference type="EC" id="6.1.1.11"/>
    </reaction>
</comment>
<feature type="domain" description="Aminoacyl-transfer RNA synthetases class-II family profile" evidence="11">
    <location>
        <begin position="136"/>
        <end position="404"/>
    </location>
</feature>
<comment type="function">
    <text evidence="7">Catalyzes the attachment of serine to tRNA(Ser). Is also able to aminoacylate tRNA(Sec) with serine, to form the misacylated tRNA L-seryl-tRNA(Sec), which will be further converted into selenocysteinyl-tRNA(Sec).</text>
</comment>
<feature type="binding site" evidence="7 8">
    <location>
        <position position="281"/>
    </location>
    <ligand>
        <name>L-serine</name>
        <dbReference type="ChEBI" id="CHEBI:33384"/>
    </ligand>
</feature>
<evidence type="ECO:0000256" key="5">
    <source>
        <dbReference type="ARBA" id="ARBA00022917"/>
    </source>
</evidence>
<feature type="binding site" evidence="8">
    <location>
        <position position="258"/>
    </location>
    <ligand>
        <name>L-serine</name>
        <dbReference type="ChEBI" id="CHEBI:33384"/>
    </ligand>
</feature>
<dbReference type="GO" id="GO:0005524">
    <property type="term" value="F:ATP binding"/>
    <property type="evidence" value="ECO:0007669"/>
    <property type="project" value="UniProtKB-UniRule"/>
</dbReference>
<keyword evidence="6 7" id="KW-0030">Aminoacyl-tRNA synthetase</keyword>
<evidence type="ECO:0000256" key="8">
    <source>
        <dbReference type="PIRSR" id="PIRSR001529-1"/>
    </source>
</evidence>